<dbReference type="Gene3D" id="2.40.160.210">
    <property type="entry name" value="Acyl-CoA thioesterase, double hotdog domain"/>
    <property type="match status" value="1"/>
</dbReference>
<evidence type="ECO:0000259" key="1">
    <source>
        <dbReference type="Pfam" id="PF13622"/>
    </source>
</evidence>
<dbReference type="Proteomes" id="UP000701801">
    <property type="component" value="Unassembled WGS sequence"/>
</dbReference>
<proteinExistence type="predicted"/>
<name>A0A9N9Q4M8_9HELO</name>
<comment type="caution">
    <text evidence="3">The sequence shown here is derived from an EMBL/GenBank/DDBJ whole genome shotgun (WGS) entry which is preliminary data.</text>
</comment>
<dbReference type="PANTHER" id="PTHR38110">
    <property type="entry name" value="CHROMOSOME 23, WHOLE GENOME SHOTGUN SEQUENCE"/>
    <property type="match status" value="1"/>
</dbReference>
<dbReference type="Pfam" id="PF13622">
    <property type="entry name" value="4HBT_3"/>
    <property type="match status" value="1"/>
</dbReference>
<gene>
    <name evidence="3" type="ORF">HYALB_00000175</name>
</gene>
<dbReference type="InterPro" id="IPR042171">
    <property type="entry name" value="Acyl-CoA_hotdog"/>
</dbReference>
<dbReference type="AlphaFoldDB" id="A0A9N9Q4M8"/>
<reference evidence="3" key="1">
    <citation type="submission" date="2021-07" db="EMBL/GenBank/DDBJ databases">
        <authorList>
            <person name="Durling M."/>
        </authorList>
    </citation>
    <scope>NUCLEOTIDE SEQUENCE</scope>
</reference>
<accession>A0A9N9Q4M8</accession>
<evidence type="ECO:0000313" key="4">
    <source>
        <dbReference type="Proteomes" id="UP000701801"/>
    </source>
</evidence>
<dbReference type="Pfam" id="PF20789">
    <property type="entry name" value="4HBT_3C"/>
    <property type="match status" value="1"/>
</dbReference>
<sequence length="324" mass="36686">MDSPFDNKIFQEATLVKALSSHTYEAYFHKNWCIYSVPHGGYVTACFLQVAATHFNTTLAAQNQPHTTALHVDFLRRTEVGPALFTVKDTKIGRQASVIHIALTQNGREETLAVITNSNMHTETGATYPTTYRLNPEPIAVSFDQLSRNEDKNWRRQDNMPYKQFRKALENMEFYFPRDGQKSRTCADQWVRLRRGEKWTNHSLGFLSDAWPISVEALRHTENPYDITPEAAANRKTDSKDIGTMWYPTLLLNIDFKKTLPAKGVEWLFVRAESKQIKNGRLDVEVTIKDASGDLVAVSHHVTFAVGLERNLAKRGGGGGEAKI</sequence>
<protein>
    <recommendedName>
        <fullName evidence="5">Thioesterase-like superfamily-domain-containing protein</fullName>
    </recommendedName>
</protein>
<evidence type="ECO:0000313" key="3">
    <source>
        <dbReference type="EMBL" id="CAG8973411.1"/>
    </source>
</evidence>
<dbReference type="InterPro" id="IPR049450">
    <property type="entry name" value="ACOT8-like_C"/>
</dbReference>
<evidence type="ECO:0000259" key="2">
    <source>
        <dbReference type="Pfam" id="PF20789"/>
    </source>
</evidence>
<keyword evidence="4" id="KW-1185">Reference proteome</keyword>
<dbReference type="OrthoDB" id="2532955at2759"/>
<dbReference type="PANTHER" id="PTHR38110:SF1">
    <property type="entry name" value="THIOESTERASE DOMAIN-CONTAINING PROTEIN"/>
    <property type="match status" value="1"/>
</dbReference>
<dbReference type="InterPro" id="IPR049449">
    <property type="entry name" value="TesB_ACOT8-like_N"/>
</dbReference>
<dbReference type="SUPFAM" id="SSF54637">
    <property type="entry name" value="Thioesterase/thiol ester dehydrase-isomerase"/>
    <property type="match status" value="2"/>
</dbReference>
<dbReference type="InterPro" id="IPR029069">
    <property type="entry name" value="HotDog_dom_sf"/>
</dbReference>
<feature type="domain" description="Acyl-CoA thioesterase-like N-terminal HotDog" evidence="1">
    <location>
        <begin position="29"/>
        <end position="116"/>
    </location>
</feature>
<dbReference type="EMBL" id="CAJVRM010000068">
    <property type="protein sequence ID" value="CAG8973411.1"/>
    <property type="molecule type" value="Genomic_DNA"/>
</dbReference>
<feature type="domain" description="Acyl-CoA thioesterase-like C-terminal" evidence="2">
    <location>
        <begin position="171"/>
        <end position="303"/>
    </location>
</feature>
<dbReference type="CDD" id="cd03440">
    <property type="entry name" value="hot_dog"/>
    <property type="match status" value="1"/>
</dbReference>
<organism evidence="3 4">
    <name type="scientific">Hymenoscyphus albidus</name>
    <dbReference type="NCBI Taxonomy" id="595503"/>
    <lineage>
        <taxon>Eukaryota</taxon>
        <taxon>Fungi</taxon>
        <taxon>Dikarya</taxon>
        <taxon>Ascomycota</taxon>
        <taxon>Pezizomycotina</taxon>
        <taxon>Leotiomycetes</taxon>
        <taxon>Helotiales</taxon>
        <taxon>Helotiaceae</taxon>
        <taxon>Hymenoscyphus</taxon>
    </lineage>
</organism>
<dbReference type="InterPro" id="IPR052389">
    <property type="entry name" value="Sec_Metab_Biosynth-Assoc"/>
</dbReference>
<evidence type="ECO:0008006" key="5">
    <source>
        <dbReference type="Google" id="ProtNLM"/>
    </source>
</evidence>